<keyword evidence="3" id="KW-0493">Microtubule</keyword>
<dbReference type="Pfam" id="PF00225">
    <property type="entry name" value="Kinesin"/>
    <property type="match status" value="1"/>
</dbReference>
<dbReference type="SMART" id="SM00129">
    <property type="entry name" value="KISc"/>
    <property type="match status" value="1"/>
</dbReference>
<evidence type="ECO:0000256" key="9">
    <source>
        <dbReference type="PROSITE-ProRule" id="PRU00283"/>
    </source>
</evidence>
<evidence type="ECO:0000256" key="4">
    <source>
        <dbReference type="ARBA" id="ARBA00022741"/>
    </source>
</evidence>
<organism evidence="11 12">
    <name type="scientific">Octopus vulgaris</name>
    <name type="common">Common octopus</name>
    <dbReference type="NCBI Taxonomy" id="6645"/>
    <lineage>
        <taxon>Eukaryota</taxon>
        <taxon>Metazoa</taxon>
        <taxon>Spiralia</taxon>
        <taxon>Lophotrochozoa</taxon>
        <taxon>Mollusca</taxon>
        <taxon>Cephalopoda</taxon>
        <taxon>Coleoidea</taxon>
        <taxon>Octopodiformes</taxon>
        <taxon>Octopoda</taxon>
        <taxon>Incirrata</taxon>
        <taxon>Octopodidae</taxon>
        <taxon>Octopus</taxon>
    </lineage>
</organism>
<keyword evidence="12" id="KW-1185">Reference proteome</keyword>
<dbReference type="PANTHER" id="PTHR47969">
    <property type="entry name" value="CHROMOSOME-ASSOCIATED KINESIN KIF4A-RELATED"/>
    <property type="match status" value="1"/>
</dbReference>
<dbReference type="InterPro" id="IPR001752">
    <property type="entry name" value="Kinesin_motor_dom"/>
</dbReference>
<evidence type="ECO:0000256" key="3">
    <source>
        <dbReference type="ARBA" id="ARBA00022701"/>
    </source>
</evidence>
<comment type="subcellular location">
    <subcellularLocation>
        <location evidence="1">Cytoplasm</location>
        <location evidence="1">Cytoskeleton</location>
    </subcellularLocation>
</comment>
<dbReference type="InterPro" id="IPR027417">
    <property type="entry name" value="P-loop_NTPase"/>
</dbReference>
<keyword evidence="6" id="KW-0175">Coiled coil</keyword>
<sequence length="220" mass="24924">MSAECVKVIVRCRPMNERENNLNCKTVVKIDATRAQCILNNPADESSPPKIFTFDGAYDRDSVTEQIYNEISYPLIEGVTEGYNGTIFAYGQTGCGKSFTMQGVKDPTAQRGIIPRSFEHIFETVSIAENTKFLIRASYLEIYNEEIHDLLGKDTKSSMSLKEHPEKGVYVQVELKTLSQRSHILNDYGQRDAQYCPVEAINLIIAILFSFMNYKKNIRG</sequence>
<evidence type="ECO:0000256" key="1">
    <source>
        <dbReference type="ARBA" id="ARBA00004245"/>
    </source>
</evidence>
<keyword evidence="4 9" id="KW-0547">Nucleotide-binding</keyword>
<evidence type="ECO:0000256" key="2">
    <source>
        <dbReference type="ARBA" id="ARBA00022490"/>
    </source>
</evidence>
<dbReference type="GO" id="GO:0005524">
    <property type="term" value="F:ATP binding"/>
    <property type="evidence" value="ECO:0007669"/>
    <property type="project" value="UniProtKB-UniRule"/>
</dbReference>
<dbReference type="EMBL" id="OX597818">
    <property type="protein sequence ID" value="CAI9723544.1"/>
    <property type="molecule type" value="Genomic_DNA"/>
</dbReference>
<protein>
    <submittedName>
        <fullName evidence="11">KIF17 isoform X2</fullName>
    </submittedName>
</protein>
<dbReference type="GO" id="GO:0008017">
    <property type="term" value="F:microtubule binding"/>
    <property type="evidence" value="ECO:0007669"/>
    <property type="project" value="InterPro"/>
</dbReference>
<dbReference type="InterPro" id="IPR036961">
    <property type="entry name" value="Kinesin_motor_dom_sf"/>
</dbReference>
<dbReference type="PANTHER" id="PTHR47969:SF21">
    <property type="entry name" value="KINESIN-LIKE PROTEIN"/>
    <property type="match status" value="1"/>
</dbReference>
<evidence type="ECO:0000259" key="10">
    <source>
        <dbReference type="PROSITE" id="PS50067"/>
    </source>
</evidence>
<evidence type="ECO:0000313" key="12">
    <source>
        <dbReference type="Proteomes" id="UP001162480"/>
    </source>
</evidence>
<evidence type="ECO:0000256" key="5">
    <source>
        <dbReference type="ARBA" id="ARBA00022840"/>
    </source>
</evidence>
<evidence type="ECO:0000313" key="11">
    <source>
        <dbReference type="EMBL" id="CAI9723544.1"/>
    </source>
</evidence>
<accession>A0AA36F3Z0</accession>
<name>A0AA36F3Z0_OCTVU</name>
<feature type="domain" description="Kinesin motor" evidence="10">
    <location>
        <begin position="5"/>
        <end position="220"/>
    </location>
</feature>
<dbReference type="GO" id="GO:0007018">
    <property type="term" value="P:microtubule-based movement"/>
    <property type="evidence" value="ECO:0007669"/>
    <property type="project" value="InterPro"/>
</dbReference>
<keyword evidence="8" id="KW-0206">Cytoskeleton</keyword>
<comment type="similarity">
    <text evidence="9">Belongs to the TRAFAC class myosin-kinesin ATPase superfamily. Kinesin family.</text>
</comment>
<proteinExistence type="inferred from homology"/>
<dbReference type="InterPro" id="IPR027640">
    <property type="entry name" value="Kinesin-like_fam"/>
</dbReference>
<keyword evidence="7 9" id="KW-0505">Motor protein</keyword>
<dbReference type="Proteomes" id="UP001162480">
    <property type="component" value="Chromosome 5"/>
</dbReference>
<feature type="binding site" evidence="9">
    <location>
        <begin position="91"/>
        <end position="98"/>
    </location>
    <ligand>
        <name>ATP</name>
        <dbReference type="ChEBI" id="CHEBI:30616"/>
    </ligand>
</feature>
<evidence type="ECO:0000256" key="6">
    <source>
        <dbReference type="ARBA" id="ARBA00023054"/>
    </source>
</evidence>
<evidence type="ECO:0000256" key="7">
    <source>
        <dbReference type="ARBA" id="ARBA00023175"/>
    </source>
</evidence>
<gene>
    <name evidence="11" type="ORF">OCTVUL_1B025031</name>
</gene>
<dbReference type="GO" id="GO:0005874">
    <property type="term" value="C:microtubule"/>
    <property type="evidence" value="ECO:0007669"/>
    <property type="project" value="UniProtKB-KW"/>
</dbReference>
<dbReference type="AlphaFoldDB" id="A0AA36F3Z0"/>
<dbReference type="Gene3D" id="3.40.850.10">
    <property type="entry name" value="Kinesin motor domain"/>
    <property type="match status" value="1"/>
</dbReference>
<keyword evidence="5 9" id="KW-0067">ATP-binding</keyword>
<dbReference type="GO" id="GO:0003777">
    <property type="term" value="F:microtubule motor activity"/>
    <property type="evidence" value="ECO:0007669"/>
    <property type="project" value="InterPro"/>
</dbReference>
<dbReference type="SUPFAM" id="SSF52540">
    <property type="entry name" value="P-loop containing nucleoside triphosphate hydrolases"/>
    <property type="match status" value="1"/>
</dbReference>
<dbReference type="PROSITE" id="PS50067">
    <property type="entry name" value="KINESIN_MOTOR_2"/>
    <property type="match status" value="1"/>
</dbReference>
<reference evidence="11" key="1">
    <citation type="submission" date="2023-08" db="EMBL/GenBank/DDBJ databases">
        <authorList>
            <person name="Alioto T."/>
            <person name="Alioto T."/>
            <person name="Gomez Garrido J."/>
        </authorList>
    </citation>
    <scope>NUCLEOTIDE SEQUENCE</scope>
</reference>
<evidence type="ECO:0000256" key="8">
    <source>
        <dbReference type="ARBA" id="ARBA00023212"/>
    </source>
</evidence>
<keyword evidence="2" id="KW-0963">Cytoplasm</keyword>